<keyword evidence="3 5" id="KW-0597">Phosphoprotein</keyword>
<dbReference type="FunFam" id="3.30.565.10:FF:000010">
    <property type="entry name" value="Sensor histidine kinase RcsC"/>
    <property type="match status" value="1"/>
</dbReference>
<dbReference type="PROSITE" id="PS50110">
    <property type="entry name" value="RESPONSE_REGULATORY"/>
    <property type="match status" value="1"/>
</dbReference>
<dbReference type="InterPro" id="IPR005467">
    <property type="entry name" value="His_kinase_dom"/>
</dbReference>
<dbReference type="PROSITE" id="PS50109">
    <property type="entry name" value="HIS_KIN"/>
    <property type="match status" value="1"/>
</dbReference>
<evidence type="ECO:0000256" key="4">
    <source>
        <dbReference type="ARBA" id="ARBA00023012"/>
    </source>
</evidence>
<feature type="modified residue" description="4-aspartylphosphate" evidence="5">
    <location>
        <position position="542"/>
    </location>
</feature>
<keyword evidence="11" id="KW-1185">Reference proteome</keyword>
<dbReference type="AlphaFoldDB" id="A0A8F9XJJ1"/>
<dbReference type="InterPro" id="IPR004358">
    <property type="entry name" value="Sig_transdc_His_kin-like_C"/>
</dbReference>
<dbReference type="CDD" id="cd16922">
    <property type="entry name" value="HATPase_EvgS-ArcB-TorS-like"/>
    <property type="match status" value="1"/>
</dbReference>
<dbReference type="PANTHER" id="PTHR45339">
    <property type="entry name" value="HYBRID SIGNAL TRANSDUCTION HISTIDINE KINASE J"/>
    <property type="match status" value="1"/>
</dbReference>
<protein>
    <recommendedName>
        <fullName evidence="2">histidine kinase</fullName>
        <ecNumber evidence="2">2.7.13.3</ecNumber>
    </recommendedName>
</protein>
<dbReference type="EC" id="2.7.13.3" evidence="2"/>
<evidence type="ECO:0000256" key="5">
    <source>
        <dbReference type="PROSITE-ProRule" id="PRU00169"/>
    </source>
</evidence>
<dbReference type="Pfam" id="PF00072">
    <property type="entry name" value="Response_reg"/>
    <property type="match status" value="1"/>
</dbReference>
<feature type="transmembrane region" description="Helical" evidence="7">
    <location>
        <begin position="139"/>
        <end position="158"/>
    </location>
</feature>
<feature type="domain" description="Histidine kinase" evidence="8">
    <location>
        <begin position="247"/>
        <end position="472"/>
    </location>
</feature>
<evidence type="ECO:0000256" key="7">
    <source>
        <dbReference type="SAM" id="Phobius"/>
    </source>
</evidence>
<evidence type="ECO:0000259" key="9">
    <source>
        <dbReference type="PROSITE" id="PS50110"/>
    </source>
</evidence>
<dbReference type="InterPro" id="IPR003661">
    <property type="entry name" value="HisK_dim/P_dom"/>
</dbReference>
<dbReference type="KEGG" id="ole:K0B96_15635"/>
<gene>
    <name evidence="10" type="ORF">K0B96_15635</name>
</gene>
<dbReference type="EMBL" id="CP080507">
    <property type="protein sequence ID" value="QYM78713.1"/>
    <property type="molecule type" value="Genomic_DNA"/>
</dbReference>
<dbReference type="GO" id="GO:0000155">
    <property type="term" value="F:phosphorelay sensor kinase activity"/>
    <property type="evidence" value="ECO:0007669"/>
    <property type="project" value="InterPro"/>
</dbReference>
<dbReference type="PANTHER" id="PTHR45339:SF1">
    <property type="entry name" value="HYBRID SIGNAL TRANSDUCTION HISTIDINE KINASE J"/>
    <property type="match status" value="1"/>
</dbReference>
<evidence type="ECO:0000256" key="2">
    <source>
        <dbReference type="ARBA" id="ARBA00012438"/>
    </source>
</evidence>
<proteinExistence type="predicted"/>
<feature type="transmembrane region" description="Helical" evidence="7">
    <location>
        <begin position="56"/>
        <end position="77"/>
    </location>
</feature>
<dbReference type="SMART" id="SM00387">
    <property type="entry name" value="HATPase_c"/>
    <property type="match status" value="1"/>
</dbReference>
<organism evidence="10 11">
    <name type="scientific">Horticoccus luteus</name>
    <dbReference type="NCBI Taxonomy" id="2862869"/>
    <lineage>
        <taxon>Bacteria</taxon>
        <taxon>Pseudomonadati</taxon>
        <taxon>Verrucomicrobiota</taxon>
        <taxon>Opitutia</taxon>
        <taxon>Opitutales</taxon>
        <taxon>Opitutaceae</taxon>
        <taxon>Horticoccus</taxon>
    </lineage>
</organism>
<dbReference type="Pfam" id="PF02518">
    <property type="entry name" value="HATPase_c"/>
    <property type="match status" value="1"/>
</dbReference>
<feature type="domain" description="Response regulatory" evidence="9">
    <location>
        <begin position="492"/>
        <end position="617"/>
    </location>
</feature>
<dbReference type="PRINTS" id="PR00344">
    <property type="entry name" value="BCTRLSENSOR"/>
</dbReference>
<comment type="catalytic activity">
    <reaction evidence="1">
        <text>ATP + protein L-histidine = ADP + protein N-phospho-L-histidine.</text>
        <dbReference type="EC" id="2.7.13.3"/>
    </reaction>
</comment>
<dbReference type="RefSeq" id="WP_220161817.1">
    <property type="nucleotide sequence ID" value="NZ_CP080507.1"/>
</dbReference>
<accession>A0A8F9XJJ1</accession>
<dbReference type="SUPFAM" id="SSF52172">
    <property type="entry name" value="CheY-like"/>
    <property type="match status" value="1"/>
</dbReference>
<evidence type="ECO:0000313" key="11">
    <source>
        <dbReference type="Proteomes" id="UP000825051"/>
    </source>
</evidence>
<feature type="coiled-coil region" evidence="6">
    <location>
        <begin position="195"/>
        <end position="247"/>
    </location>
</feature>
<feature type="transmembrane region" description="Helical" evidence="7">
    <location>
        <begin position="114"/>
        <end position="132"/>
    </location>
</feature>
<dbReference type="SUPFAM" id="SSF47384">
    <property type="entry name" value="Homodimeric domain of signal transducing histidine kinase"/>
    <property type="match status" value="1"/>
</dbReference>
<dbReference type="InterPro" id="IPR036890">
    <property type="entry name" value="HATPase_C_sf"/>
</dbReference>
<evidence type="ECO:0000256" key="3">
    <source>
        <dbReference type="ARBA" id="ARBA00022553"/>
    </source>
</evidence>
<dbReference type="Gene3D" id="3.40.50.2300">
    <property type="match status" value="1"/>
</dbReference>
<dbReference type="InterPro" id="IPR003594">
    <property type="entry name" value="HATPase_dom"/>
</dbReference>
<dbReference type="SMART" id="SM00388">
    <property type="entry name" value="HisKA"/>
    <property type="match status" value="1"/>
</dbReference>
<dbReference type="SMART" id="SM00448">
    <property type="entry name" value="REC"/>
    <property type="match status" value="1"/>
</dbReference>
<dbReference type="Proteomes" id="UP000825051">
    <property type="component" value="Chromosome"/>
</dbReference>
<dbReference type="CDD" id="cd17546">
    <property type="entry name" value="REC_hyHK_CKI1_RcsC-like"/>
    <property type="match status" value="1"/>
</dbReference>
<reference evidence="10" key="1">
    <citation type="submission" date="2021-08" db="EMBL/GenBank/DDBJ databases">
        <title>Genome of a novel bacterium of the phylum Verrucomicrobia, Oleiharenicola sp. KSB-15.</title>
        <authorList>
            <person name="Chung J.-H."/>
            <person name="Ahn J.-H."/>
            <person name="Yoon Y."/>
            <person name="Kim D.-Y."/>
            <person name="An S.-H."/>
            <person name="Park I."/>
            <person name="Yeon J."/>
        </authorList>
    </citation>
    <scope>NUCLEOTIDE SEQUENCE</scope>
    <source>
        <strain evidence="10">KSB-15</strain>
    </source>
</reference>
<keyword evidence="7" id="KW-1133">Transmembrane helix</keyword>
<dbReference type="CDD" id="cd00082">
    <property type="entry name" value="HisKA"/>
    <property type="match status" value="1"/>
</dbReference>
<keyword evidence="4" id="KW-0902">Two-component regulatory system</keyword>
<dbReference type="Gene3D" id="3.30.565.10">
    <property type="entry name" value="Histidine kinase-like ATPase, C-terminal domain"/>
    <property type="match status" value="1"/>
</dbReference>
<dbReference type="SUPFAM" id="SSF55874">
    <property type="entry name" value="ATPase domain of HSP90 chaperone/DNA topoisomerase II/histidine kinase"/>
    <property type="match status" value="1"/>
</dbReference>
<dbReference type="InterPro" id="IPR001789">
    <property type="entry name" value="Sig_transdc_resp-reg_receiver"/>
</dbReference>
<keyword evidence="6" id="KW-0175">Coiled coil</keyword>
<evidence type="ECO:0000259" key="8">
    <source>
        <dbReference type="PROSITE" id="PS50109"/>
    </source>
</evidence>
<dbReference type="Pfam" id="PF00512">
    <property type="entry name" value="HisKA"/>
    <property type="match status" value="1"/>
</dbReference>
<dbReference type="InterPro" id="IPR036097">
    <property type="entry name" value="HisK_dim/P_sf"/>
</dbReference>
<feature type="transmembrane region" description="Helical" evidence="7">
    <location>
        <begin position="30"/>
        <end position="50"/>
    </location>
</feature>
<feature type="transmembrane region" description="Helical" evidence="7">
    <location>
        <begin position="89"/>
        <end position="108"/>
    </location>
</feature>
<dbReference type="Gene3D" id="1.10.287.130">
    <property type="match status" value="1"/>
</dbReference>
<keyword evidence="7" id="KW-0472">Membrane</keyword>
<evidence type="ECO:0000313" key="10">
    <source>
        <dbReference type="EMBL" id="QYM78713.1"/>
    </source>
</evidence>
<evidence type="ECO:0000256" key="1">
    <source>
        <dbReference type="ARBA" id="ARBA00000085"/>
    </source>
</evidence>
<dbReference type="InterPro" id="IPR011006">
    <property type="entry name" value="CheY-like_superfamily"/>
</dbReference>
<name>A0A8F9XJJ1_9BACT</name>
<keyword evidence="7" id="KW-0812">Transmembrane</keyword>
<evidence type="ECO:0000256" key="6">
    <source>
        <dbReference type="SAM" id="Coils"/>
    </source>
</evidence>
<sequence>MLRPLKSLAARLDEVYREESYFTRLKARSLAVVCGLLLIGLPANLVKLLWVHPPGLALRLFFMGCFFIGTVGALTLLWRGKLQRAGDWLALAFLVPTHAALFLFHAPFGQPVSAAMQLVISDTTFLLFTLVFARRSLALVLFAAGAVGLGWLYAHGLAADPIAGSLRFAADMVLRDGLAALVGMLCLGLALMRIVEAAQARSEQALRETRALNANLERLVSARTHELEEATRRAEESTRAKSEFLANMSHEIRTPLNGIVASADLLHQRKDLVEGAADQVRMIVDSSDHLVRLIGDILDFSKIEAGQLELEQRAFVLDTLITDTVALVQSNAVNGGVQLSLAVAKALAGPVVGDSYRLRQVLLNLLSNAVKFTPPGGEVRMTVSIEGADEPGQPLRVRFEVRDTGIGMDKGTLARLFERFMQADTSTTRRFGGSGLGLAISGHLVRLMHGALEVESTPGRGSAFFFTLTFPRAAEAEKEIVAETPGGDLNLDVLIVEDNLVNQRILAAQLMTLGCRYTLAQNGEEALAALVGGALPNVVLMDCHMPKLDGWETTRRLRAWATEPDEQRRRASVLPVVALTAAALVEERNRCVEAGMNGFIAKPAKLAELRAAIEPYAPRSDDTLDRAHPAAGVN</sequence>